<protein>
    <submittedName>
        <fullName evidence="2">Uncharacterized protein</fullName>
    </submittedName>
</protein>
<organism evidence="2">
    <name type="scientific">viral metagenome</name>
    <dbReference type="NCBI Taxonomy" id="1070528"/>
    <lineage>
        <taxon>unclassified sequences</taxon>
        <taxon>metagenomes</taxon>
        <taxon>organismal metagenomes</taxon>
    </lineage>
</organism>
<name>A0A6C0CQV7_9ZZZZ</name>
<dbReference type="EMBL" id="MN739471">
    <property type="protein sequence ID" value="QHT06607.1"/>
    <property type="molecule type" value="Genomic_DNA"/>
</dbReference>
<proteinExistence type="predicted"/>
<reference evidence="2" key="1">
    <citation type="journal article" date="2020" name="Nature">
        <title>Giant virus diversity and host interactions through global metagenomics.</title>
        <authorList>
            <person name="Schulz F."/>
            <person name="Roux S."/>
            <person name="Paez-Espino D."/>
            <person name="Jungbluth S."/>
            <person name="Walsh D.A."/>
            <person name="Denef V.J."/>
            <person name="McMahon K.D."/>
            <person name="Konstantinidis K.T."/>
            <person name="Eloe-Fadrosh E.A."/>
            <person name="Kyrpides N.C."/>
            <person name="Woyke T."/>
        </authorList>
    </citation>
    <scope>NUCLEOTIDE SEQUENCE</scope>
    <source>
        <strain evidence="2">GVMAG-M-3300021425-30</strain>
    </source>
</reference>
<keyword evidence="1" id="KW-0812">Transmembrane</keyword>
<dbReference type="AlphaFoldDB" id="A0A6C0CQV7"/>
<feature type="transmembrane region" description="Helical" evidence="1">
    <location>
        <begin position="6"/>
        <end position="22"/>
    </location>
</feature>
<sequence>MEQSHFVVAAAVAIIFAISKFIEKKYILKEEEIAMKNVIRDSLMVYVSTVIGLFIIEQVGETVNKQSPTNVFIGKADF</sequence>
<accession>A0A6C0CQV7</accession>
<keyword evidence="1" id="KW-0472">Membrane</keyword>
<evidence type="ECO:0000256" key="1">
    <source>
        <dbReference type="SAM" id="Phobius"/>
    </source>
</evidence>
<evidence type="ECO:0000313" key="2">
    <source>
        <dbReference type="EMBL" id="QHT06607.1"/>
    </source>
</evidence>
<keyword evidence="1" id="KW-1133">Transmembrane helix</keyword>
<feature type="transmembrane region" description="Helical" evidence="1">
    <location>
        <begin position="43"/>
        <end position="60"/>
    </location>
</feature>